<feature type="compositionally biased region" description="Basic residues" evidence="1">
    <location>
        <begin position="183"/>
        <end position="195"/>
    </location>
</feature>
<protein>
    <submittedName>
        <fullName evidence="2">Uncharacterized protein</fullName>
    </submittedName>
</protein>
<dbReference type="AlphaFoldDB" id="A0A5C4J1Z5"/>
<sequence>MDVTFHRLAGNLYFTTAVRADGVTVMSPGYDRTSAIPHDLAHFVAEREFGMTRGFWGSVAAGALFTNMAVTSGRQKPHAAERSKRIIKAHADDIGLAEAVAGTIHDAVEQDLTPKEVMSGLRALWGVISPAPLPIGDKEIEAVTAALRREAGRWSAVPVDQGLTLNWPLRAEHVPVPPSGKARTGRRSRKARHQR</sequence>
<name>A0A5C4J1Z5_9ACTN</name>
<evidence type="ECO:0000313" key="3">
    <source>
        <dbReference type="Proteomes" id="UP000309174"/>
    </source>
</evidence>
<dbReference type="Proteomes" id="UP000309174">
    <property type="component" value="Unassembled WGS sequence"/>
</dbReference>
<evidence type="ECO:0000256" key="1">
    <source>
        <dbReference type="SAM" id="MobiDB-lite"/>
    </source>
</evidence>
<gene>
    <name evidence="2" type="ORF">ETD83_36575</name>
</gene>
<dbReference type="EMBL" id="VCKW01000318">
    <property type="protein sequence ID" value="TMQ90183.1"/>
    <property type="molecule type" value="Genomic_DNA"/>
</dbReference>
<reference evidence="2 3" key="1">
    <citation type="submission" date="2019-05" db="EMBL/GenBank/DDBJ databases">
        <title>Draft genome sequence of Actinomadura sp. 14C53.</title>
        <authorList>
            <person name="Saricaoglu S."/>
            <person name="Isik K."/>
        </authorList>
    </citation>
    <scope>NUCLEOTIDE SEQUENCE [LARGE SCALE GENOMIC DNA]</scope>
    <source>
        <strain evidence="2 3">14C53</strain>
    </source>
</reference>
<evidence type="ECO:0000313" key="2">
    <source>
        <dbReference type="EMBL" id="TMQ90183.1"/>
    </source>
</evidence>
<comment type="caution">
    <text evidence="2">The sequence shown here is derived from an EMBL/GenBank/DDBJ whole genome shotgun (WGS) entry which is preliminary data.</text>
</comment>
<keyword evidence="3" id="KW-1185">Reference proteome</keyword>
<feature type="region of interest" description="Disordered" evidence="1">
    <location>
        <begin position="171"/>
        <end position="195"/>
    </location>
</feature>
<dbReference type="RefSeq" id="WP_138649783.1">
    <property type="nucleotide sequence ID" value="NZ_VCKW01000318.1"/>
</dbReference>
<organism evidence="2 3">
    <name type="scientific">Actinomadura soli</name>
    <dbReference type="NCBI Taxonomy" id="2508997"/>
    <lineage>
        <taxon>Bacteria</taxon>
        <taxon>Bacillati</taxon>
        <taxon>Actinomycetota</taxon>
        <taxon>Actinomycetes</taxon>
        <taxon>Streptosporangiales</taxon>
        <taxon>Thermomonosporaceae</taxon>
        <taxon>Actinomadura</taxon>
    </lineage>
</organism>
<dbReference type="OrthoDB" id="4170613at2"/>
<proteinExistence type="predicted"/>
<accession>A0A5C4J1Z5</accession>